<dbReference type="Proteomes" id="UP000030675">
    <property type="component" value="Unassembled WGS sequence"/>
</dbReference>
<sequence>MNDLITYILAFNANDSSIIDRKIQQHTYLEDDVEIHHTEERATFSNGAVMLKTTEFDETLDILDDSVCPECWINYEIITQPSEDVISPKKKIFTSRCQESFWLKLQKTRAKLN</sequence>
<name>A0A0U1P5Q9_PHOLE</name>
<protein>
    <submittedName>
        <fullName evidence="1">Uncharacterized protein</fullName>
    </submittedName>
</protein>
<dbReference type="HOGENOM" id="CLU_136017_0_0_6"/>
<dbReference type="RefSeq" id="WP_023932402.1">
    <property type="nucleotide sequence ID" value="NZ_DF196819.1"/>
</dbReference>
<evidence type="ECO:0000313" key="2">
    <source>
        <dbReference type="Proteomes" id="UP000030675"/>
    </source>
</evidence>
<dbReference type="eggNOG" id="ENOG50332IV">
    <property type="taxonomic scope" value="Bacteria"/>
</dbReference>
<evidence type="ECO:0000313" key="1">
    <source>
        <dbReference type="EMBL" id="GAD29899.1"/>
    </source>
</evidence>
<reference evidence="2" key="1">
    <citation type="submission" date="2012-12" db="EMBL/GenBank/DDBJ databases">
        <title>Genome Sequence of Photobacterium leiognathi lrivu.4.1.</title>
        <authorList>
            <person name="Urbanczyk H."/>
            <person name="Ogura Y."/>
            <person name="Hayashi T."/>
            <person name="Dunlap P.V."/>
        </authorList>
    </citation>
    <scope>NUCLEOTIDE SEQUENCE [LARGE SCALE GENOMIC DNA]</scope>
    <source>
        <strain evidence="2">lrivu.4.1</strain>
    </source>
</reference>
<gene>
    <name evidence="1" type="ORF">PLEI_1553</name>
</gene>
<dbReference type="AlphaFoldDB" id="A0A0U1P5Q9"/>
<dbReference type="EMBL" id="DF196819">
    <property type="protein sequence ID" value="GAD29899.1"/>
    <property type="molecule type" value="Genomic_DNA"/>
</dbReference>
<proteinExistence type="predicted"/>
<accession>A0A0U1P5Q9</accession>
<organism evidence="1 2">
    <name type="scientific">Photobacterium leiognathi lrivu.4.1</name>
    <dbReference type="NCBI Taxonomy" id="1248232"/>
    <lineage>
        <taxon>Bacteria</taxon>
        <taxon>Pseudomonadati</taxon>
        <taxon>Pseudomonadota</taxon>
        <taxon>Gammaproteobacteria</taxon>
        <taxon>Vibrionales</taxon>
        <taxon>Vibrionaceae</taxon>
        <taxon>Photobacterium</taxon>
    </lineage>
</organism>